<keyword evidence="3" id="KW-1185">Reference proteome</keyword>
<evidence type="ECO:0000313" key="2">
    <source>
        <dbReference type="EMBL" id="MCZ8533243.1"/>
    </source>
</evidence>
<keyword evidence="1" id="KW-1133">Transmembrane helix</keyword>
<dbReference type="AlphaFoldDB" id="A0A9X3L8B7"/>
<organism evidence="2 3">
    <name type="scientific">Psychrobacillus psychrodurans</name>
    <dbReference type="NCBI Taxonomy" id="126157"/>
    <lineage>
        <taxon>Bacteria</taxon>
        <taxon>Bacillati</taxon>
        <taxon>Bacillota</taxon>
        <taxon>Bacilli</taxon>
        <taxon>Bacillales</taxon>
        <taxon>Bacillaceae</taxon>
        <taxon>Psychrobacillus</taxon>
    </lineage>
</organism>
<gene>
    <name evidence="2" type="ORF">M9R61_07725</name>
</gene>
<protein>
    <submittedName>
        <fullName evidence="2">Uncharacterized protein</fullName>
    </submittedName>
</protein>
<dbReference type="Proteomes" id="UP001152172">
    <property type="component" value="Unassembled WGS sequence"/>
</dbReference>
<dbReference type="EMBL" id="JAMKBI010000004">
    <property type="protein sequence ID" value="MCZ8533243.1"/>
    <property type="molecule type" value="Genomic_DNA"/>
</dbReference>
<evidence type="ECO:0000256" key="1">
    <source>
        <dbReference type="SAM" id="Phobius"/>
    </source>
</evidence>
<keyword evidence="1" id="KW-0812">Transmembrane</keyword>
<keyword evidence="1" id="KW-0472">Membrane</keyword>
<comment type="caution">
    <text evidence="2">The sequence shown here is derived from an EMBL/GenBank/DDBJ whole genome shotgun (WGS) entry which is preliminary data.</text>
</comment>
<name>A0A9X3L8B7_9BACI</name>
<evidence type="ECO:0000313" key="3">
    <source>
        <dbReference type="Proteomes" id="UP001152172"/>
    </source>
</evidence>
<reference evidence="2" key="1">
    <citation type="submission" date="2022-05" db="EMBL/GenBank/DDBJ databases">
        <authorList>
            <person name="Colautti A."/>
            <person name="Iacumin L."/>
        </authorList>
    </citation>
    <scope>NUCLEOTIDE SEQUENCE</scope>
    <source>
        <strain evidence="2">DSM 30747</strain>
    </source>
</reference>
<accession>A0A9X3L8B7</accession>
<feature type="transmembrane region" description="Helical" evidence="1">
    <location>
        <begin position="38"/>
        <end position="61"/>
    </location>
</feature>
<dbReference type="RefSeq" id="WP_269921658.1">
    <property type="nucleotide sequence ID" value="NZ_JAMKBI010000004.1"/>
</dbReference>
<sequence>MNNYIPSKVKDLTTSKQRVIQNVINEIENNQRNPKHKWLYVVLSTVLAVSVMLFVFSEIFMKNEQQANGMLDITKPTFSEDQDLLYLHGVTLGDSQSKVIEVLGENYTIDDHEDGSGADFILDYDGIVRFYFYQDKLDSILLMKADKNYFDKLFDDYDGYKFITSSSEDNNDRYFYSKETGQLLKATIVPDGNLYLYLMHGGKDLLKNPDFPKIEQVLD</sequence>
<proteinExistence type="predicted"/>